<proteinExistence type="predicted"/>
<dbReference type="Gene3D" id="3.40.50.720">
    <property type="entry name" value="NAD(P)-binding Rossmann-like Domain"/>
    <property type="match status" value="1"/>
</dbReference>
<dbReference type="Gene3D" id="3.90.180.10">
    <property type="entry name" value="Medium-chain alcohol dehydrogenases, catalytic domain"/>
    <property type="match status" value="1"/>
</dbReference>
<feature type="non-terminal residue" evidence="1">
    <location>
        <position position="116"/>
    </location>
</feature>
<gene>
    <name evidence="1" type="ORF">CYMTET_34437</name>
</gene>
<sequence length="116" mass="12403">RQSCMSCNFCLVDEGECCVGACGCVPTCAGGGKGGFAEKLFVQSKYATETIDPEFIGPLSVQTPHHVCQNRRHGGNRRPRWYWGHGMRCVHGDRVGIVGLGGIGAMALAFAKEMGL</sequence>
<accession>A0AAE0KPZ0</accession>
<dbReference type="Proteomes" id="UP001190700">
    <property type="component" value="Unassembled WGS sequence"/>
</dbReference>
<organism evidence="1 2">
    <name type="scientific">Cymbomonas tetramitiformis</name>
    <dbReference type="NCBI Taxonomy" id="36881"/>
    <lineage>
        <taxon>Eukaryota</taxon>
        <taxon>Viridiplantae</taxon>
        <taxon>Chlorophyta</taxon>
        <taxon>Pyramimonadophyceae</taxon>
        <taxon>Pyramimonadales</taxon>
        <taxon>Pyramimonadaceae</taxon>
        <taxon>Cymbomonas</taxon>
    </lineage>
</organism>
<name>A0AAE0KPZ0_9CHLO</name>
<dbReference type="InterPro" id="IPR036291">
    <property type="entry name" value="NAD(P)-bd_dom_sf"/>
</dbReference>
<dbReference type="AlphaFoldDB" id="A0AAE0KPZ0"/>
<comment type="caution">
    <text evidence="1">The sequence shown here is derived from an EMBL/GenBank/DDBJ whole genome shotgun (WGS) entry which is preliminary data.</text>
</comment>
<dbReference type="SUPFAM" id="SSF51735">
    <property type="entry name" value="NAD(P)-binding Rossmann-fold domains"/>
    <property type="match status" value="1"/>
</dbReference>
<feature type="non-terminal residue" evidence="1">
    <location>
        <position position="1"/>
    </location>
</feature>
<evidence type="ECO:0000313" key="2">
    <source>
        <dbReference type="Proteomes" id="UP001190700"/>
    </source>
</evidence>
<reference evidence="1 2" key="1">
    <citation type="journal article" date="2015" name="Genome Biol. Evol.">
        <title>Comparative Genomics of a Bacterivorous Green Alga Reveals Evolutionary Causalities and Consequences of Phago-Mixotrophic Mode of Nutrition.</title>
        <authorList>
            <person name="Burns J.A."/>
            <person name="Paasch A."/>
            <person name="Narechania A."/>
            <person name="Kim E."/>
        </authorList>
    </citation>
    <scope>NUCLEOTIDE SEQUENCE [LARGE SCALE GENOMIC DNA]</scope>
    <source>
        <strain evidence="1 2">PLY_AMNH</strain>
    </source>
</reference>
<evidence type="ECO:0000313" key="1">
    <source>
        <dbReference type="EMBL" id="KAK3256427.1"/>
    </source>
</evidence>
<protein>
    <submittedName>
        <fullName evidence="1">Uncharacterized protein</fullName>
    </submittedName>
</protein>
<keyword evidence="2" id="KW-1185">Reference proteome</keyword>
<dbReference type="EMBL" id="LGRX02021661">
    <property type="protein sequence ID" value="KAK3256427.1"/>
    <property type="molecule type" value="Genomic_DNA"/>
</dbReference>